<name>A0A409XKG7_PSICY</name>
<dbReference type="Proteomes" id="UP000283269">
    <property type="component" value="Unassembled WGS sequence"/>
</dbReference>
<proteinExistence type="predicted"/>
<organism evidence="1 2">
    <name type="scientific">Psilocybe cyanescens</name>
    <dbReference type="NCBI Taxonomy" id="93625"/>
    <lineage>
        <taxon>Eukaryota</taxon>
        <taxon>Fungi</taxon>
        <taxon>Dikarya</taxon>
        <taxon>Basidiomycota</taxon>
        <taxon>Agaricomycotina</taxon>
        <taxon>Agaricomycetes</taxon>
        <taxon>Agaricomycetidae</taxon>
        <taxon>Agaricales</taxon>
        <taxon>Agaricineae</taxon>
        <taxon>Strophariaceae</taxon>
        <taxon>Psilocybe</taxon>
    </lineage>
</organism>
<reference evidence="1 2" key="1">
    <citation type="journal article" date="2018" name="Evol. Lett.">
        <title>Horizontal gene cluster transfer increased hallucinogenic mushroom diversity.</title>
        <authorList>
            <person name="Reynolds H.T."/>
            <person name="Vijayakumar V."/>
            <person name="Gluck-Thaler E."/>
            <person name="Korotkin H.B."/>
            <person name="Matheny P.B."/>
            <person name="Slot J.C."/>
        </authorList>
    </citation>
    <scope>NUCLEOTIDE SEQUENCE [LARGE SCALE GENOMIC DNA]</scope>
    <source>
        <strain evidence="1 2">2631</strain>
    </source>
</reference>
<sequence>MESAIQISNINEVLEDKLIAPTGTAPSPLVFAADADATEIALYQALYQVYQHKVDRFPRAQKDYTKANSWAKGILSVTLWDNIYEEIMSMTAHEAWVWLATTYATEQFVKTLDTFKKL</sequence>
<keyword evidence="2" id="KW-1185">Reference proteome</keyword>
<dbReference type="AlphaFoldDB" id="A0A409XKG7"/>
<comment type="caution">
    <text evidence="1">The sequence shown here is derived from an EMBL/GenBank/DDBJ whole genome shotgun (WGS) entry which is preliminary data.</text>
</comment>
<dbReference type="InParanoid" id="A0A409XKG7"/>
<evidence type="ECO:0000313" key="1">
    <source>
        <dbReference type="EMBL" id="PPQ91238.1"/>
    </source>
</evidence>
<protein>
    <submittedName>
        <fullName evidence="1">Uncharacterized protein</fullName>
    </submittedName>
</protein>
<evidence type="ECO:0000313" key="2">
    <source>
        <dbReference type="Proteomes" id="UP000283269"/>
    </source>
</evidence>
<dbReference type="EMBL" id="NHYD01001415">
    <property type="protein sequence ID" value="PPQ91238.1"/>
    <property type="molecule type" value="Genomic_DNA"/>
</dbReference>
<gene>
    <name evidence="1" type="ORF">CVT25_000093</name>
</gene>
<accession>A0A409XKG7</accession>